<accession>I7Z8X9</accession>
<feature type="region of interest" description="Disordered" evidence="1">
    <location>
        <begin position="55"/>
        <end position="169"/>
    </location>
</feature>
<feature type="compositionally biased region" description="Low complexity" evidence="1">
    <location>
        <begin position="59"/>
        <end position="90"/>
    </location>
</feature>
<organism evidence="2 3">
    <name type="scientific">Hydrocarboniphaga effusa AP103</name>
    <dbReference type="NCBI Taxonomy" id="1172194"/>
    <lineage>
        <taxon>Bacteria</taxon>
        <taxon>Pseudomonadati</taxon>
        <taxon>Pseudomonadota</taxon>
        <taxon>Gammaproteobacteria</taxon>
        <taxon>Nevskiales</taxon>
        <taxon>Nevskiaceae</taxon>
        <taxon>Hydrocarboniphaga</taxon>
    </lineage>
</organism>
<evidence type="ECO:0000313" key="2">
    <source>
        <dbReference type="EMBL" id="EIT68122.1"/>
    </source>
</evidence>
<comment type="caution">
    <text evidence="2">The sequence shown here is derived from an EMBL/GenBank/DDBJ whole genome shotgun (WGS) entry which is preliminary data.</text>
</comment>
<dbReference type="EMBL" id="AKGD01000004">
    <property type="protein sequence ID" value="EIT68122.1"/>
    <property type="molecule type" value="Genomic_DNA"/>
</dbReference>
<sequence>MLAGVSVGLAVVTFITLNLIWPFKPTQETLKANPTSDSVFASDIASTPAADLAGKAQESEAAALPAVADSDPSAASDEAPAAPDTDAPNATPVQQQIAAVPEPSPAAQAPAPAESTSAPAPAEPSAEPATPAAETSAAAESTASAEPAAAPSEPAAKPSKPKSTTAPRADALAQWWPSAPTPGRLNLLYAGQAAQSPAIALLFDSVFADTAAAGNAIRVVDGQGKTVSGSWELASNRRLLMLKAKPGRYTIVIGADLANQRGQTLGTELHGPVYVR</sequence>
<proteinExistence type="predicted"/>
<protein>
    <submittedName>
        <fullName evidence="2">Uncharacterized protein</fullName>
    </submittedName>
</protein>
<evidence type="ECO:0000313" key="3">
    <source>
        <dbReference type="Proteomes" id="UP000003704"/>
    </source>
</evidence>
<dbReference type="Proteomes" id="UP000003704">
    <property type="component" value="Unassembled WGS sequence"/>
</dbReference>
<name>I7Z8X9_9GAMM</name>
<keyword evidence="3" id="KW-1185">Reference proteome</keyword>
<evidence type="ECO:0000256" key="1">
    <source>
        <dbReference type="SAM" id="MobiDB-lite"/>
    </source>
</evidence>
<dbReference type="STRING" id="1172194.WQQ_45570"/>
<gene>
    <name evidence="2" type="ORF">WQQ_45570</name>
</gene>
<reference evidence="2 3" key="1">
    <citation type="journal article" date="2012" name="J. Bacteriol.">
        <title>Genome Sequence of n-Alkane-Degrading Hydrocarboniphaga effusa Strain AP103T (ATCC BAA-332T).</title>
        <authorList>
            <person name="Chang H.K."/>
            <person name="Zylstra G.J."/>
            <person name="Chae J.C."/>
        </authorList>
    </citation>
    <scope>NUCLEOTIDE SEQUENCE [LARGE SCALE GENOMIC DNA]</scope>
    <source>
        <strain evidence="2 3">AP103</strain>
    </source>
</reference>
<dbReference type="AlphaFoldDB" id="I7Z8X9"/>
<feature type="compositionally biased region" description="Low complexity" evidence="1">
    <location>
        <begin position="98"/>
        <end position="167"/>
    </location>
</feature>
<dbReference type="PATRIC" id="fig|1172194.4.peg.4419"/>